<dbReference type="Gene3D" id="1.10.260.40">
    <property type="entry name" value="lambda repressor-like DNA-binding domains"/>
    <property type="match status" value="1"/>
</dbReference>
<dbReference type="SUPFAM" id="SSF47413">
    <property type="entry name" value="lambda repressor-like DNA-binding domains"/>
    <property type="match status" value="1"/>
</dbReference>
<dbReference type="Pfam" id="PF00717">
    <property type="entry name" value="Peptidase_S24"/>
    <property type="match status" value="1"/>
</dbReference>
<dbReference type="GO" id="GO:0003677">
    <property type="term" value="F:DNA binding"/>
    <property type="evidence" value="ECO:0007669"/>
    <property type="project" value="UniProtKB-KW"/>
</dbReference>
<keyword evidence="6" id="KW-1185">Reference proteome</keyword>
<gene>
    <name evidence="5" type="ORF">G0028_14240</name>
</gene>
<name>A0A7S7AI98_9GAMM</name>
<keyword evidence="1" id="KW-0805">Transcription regulation</keyword>
<dbReference type="RefSeq" id="WP_180048059.1">
    <property type="nucleotide sequence ID" value="NZ_CP048659.1"/>
</dbReference>
<organism evidence="5 6">
    <name type="scientific">Acinetobacter piscicola</name>
    <dbReference type="NCBI Taxonomy" id="2006115"/>
    <lineage>
        <taxon>Bacteria</taxon>
        <taxon>Pseudomonadati</taxon>
        <taxon>Pseudomonadota</taxon>
        <taxon>Gammaproteobacteria</taxon>
        <taxon>Moraxellales</taxon>
        <taxon>Moraxellaceae</taxon>
        <taxon>Acinetobacter</taxon>
    </lineage>
</organism>
<dbReference type="InterPro" id="IPR015927">
    <property type="entry name" value="Peptidase_S24_S26A/B/C"/>
</dbReference>
<dbReference type="PROSITE" id="PS50943">
    <property type="entry name" value="HTH_CROC1"/>
    <property type="match status" value="1"/>
</dbReference>
<evidence type="ECO:0000256" key="2">
    <source>
        <dbReference type="ARBA" id="ARBA00023125"/>
    </source>
</evidence>
<keyword evidence="3" id="KW-0804">Transcription</keyword>
<evidence type="ECO:0000256" key="3">
    <source>
        <dbReference type="ARBA" id="ARBA00023163"/>
    </source>
</evidence>
<evidence type="ECO:0000256" key="1">
    <source>
        <dbReference type="ARBA" id="ARBA00023015"/>
    </source>
</evidence>
<dbReference type="EMBL" id="CP048659">
    <property type="protein sequence ID" value="QOW46957.1"/>
    <property type="molecule type" value="Genomic_DNA"/>
</dbReference>
<accession>A0A7S7AI98</accession>
<reference evidence="5 6" key="1">
    <citation type="submission" date="2020-02" db="EMBL/GenBank/DDBJ databases">
        <title>Tigecycline-resistant Acinetobacter species from pigs and migratory birds.</title>
        <authorList>
            <person name="Chen C."/>
            <person name="Sun J."/>
            <person name="Liao X.-P."/>
            <person name="Liu Y.-H."/>
        </authorList>
    </citation>
    <scope>NUCLEOTIDE SEQUENCE [LARGE SCALE GENOMIC DNA]</scope>
    <source>
        <strain evidence="5 6">YH12207_T</strain>
    </source>
</reference>
<dbReference type="SUPFAM" id="SSF51306">
    <property type="entry name" value="LexA/Signal peptidase"/>
    <property type="match status" value="1"/>
</dbReference>
<dbReference type="InterPro" id="IPR036286">
    <property type="entry name" value="LexA/Signal_pep-like_sf"/>
</dbReference>
<dbReference type="AlphaFoldDB" id="A0A7S7AI98"/>
<protein>
    <submittedName>
        <fullName evidence="5">LexA family transcriptional repressor</fullName>
    </submittedName>
</protein>
<evidence type="ECO:0000313" key="6">
    <source>
        <dbReference type="Proteomes" id="UP000593966"/>
    </source>
</evidence>
<dbReference type="PANTHER" id="PTHR40661">
    <property type="match status" value="1"/>
</dbReference>
<sequence>MARKPLTFERQKDAERLKDAWVKFRDFEKAQGRKVTQEDVSAACGWSTQGAFSAYLNARTPLNLDALVKLSTYFNINPSDISPELASTINNAAVITTDAFDNNAEIASIKGLKRVPILTYVQAGNWRETIFLPADDYTFTSIDVSNQTFAAHVVGDSMMDEFREGDLIIIDTKVEPAPTDFVLAQNNKGEITFKKYRSRGINENGIEVFDLVPLNPDFPIISSDRQHVEIIGTVVEHRRTFKKSARYN</sequence>
<dbReference type="InterPro" id="IPR010982">
    <property type="entry name" value="Lambda_DNA-bd_dom_sf"/>
</dbReference>
<evidence type="ECO:0000313" key="5">
    <source>
        <dbReference type="EMBL" id="QOW46957.1"/>
    </source>
</evidence>
<dbReference type="InterPro" id="IPR001387">
    <property type="entry name" value="Cro/C1-type_HTH"/>
</dbReference>
<dbReference type="InterPro" id="IPR039418">
    <property type="entry name" value="LexA-like"/>
</dbReference>
<feature type="domain" description="HTH cro/C1-type" evidence="4">
    <location>
        <begin position="33"/>
        <end position="81"/>
    </location>
</feature>
<proteinExistence type="predicted"/>
<keyword evidence="2" id="KW-0238">DNA-binding</keyword>
<evidence type="ECO:0000259" key="4">
    <source>
        <dbReference type="PROSITE" id="PS50943"/>
    </source>
</evidence>
<dbReference type="CDD" id="cd00093">
    <property type="entry name" value="HTH_XRE"/>
    <property type="match status" value="1"/>
</dbReference>
<dbReference type="CDD" id="cd06529">
    <property type="entry name" value="S24_LexA-like"/>
    <property type="match status" value="1"/>
</dbReference>
<dbReference type="Proteomes" id="UP000593966">
    <property type="component" value="Chromosome"/>
</dbReference>
<dbReference type="Gene3D" id="2.10.109.10">
    <property type="entry name" value="Umud Fragment, subunit A"/>
    <property type="match status" value="1"/>
</dbReference>
<dbReference type="PANTHER" id="PTHR40661:SF3">
    <property type="entry name" value="FELS-1 PROPHAGE TRANSCRIPTIONAL REGULATOR"/>
    <property type="match status" value="1"/>
</dbReference>